<dbReference type="Pfam" id="PF25683">
    <property type="entry name" value="URGCP_GTPase"/>
    <property type="match status" value="1"/>
</dbReference>
<evidence type="ECO:0000259" key="4">
    <source>
        <dbReference type="PROSITE" id="PS51715"/>
    </source>
</evidence>
<feature type="domain" description="VLIG-type G" evidence="5">
    <location>
        <begin position="124"/>
        <end position="164"/>
    </location>
</feature>
<dbReference type="PROSITE" id="PS51717">
    <property type="entry name" value="G_VLIG"/>
    <property type="match status" value="1"/>
</dbReference>
<organism evidence="6 7">
    <name type="scientific">Rhizophagus clarus</name>
    <dbReference type="NCBI Taxonomy" id="94130"/>
    <lineage>
        <taxon>Eukaryota</taxon>
        <taxon>Fungi</taxon>
        <taxon>Fungi incertae sedis</taxon>
        <taxon>Mucoromycota</taxon>
        <taxon>Glomeromycotina</taxon>
        <taxon>Glomeromycetes</taxon>
        <taxon>Glomerales</taxon>
        <taxon>Glomeraceae</taxon>
        <taxon>Rhizophagus</taxon>
    </lineage>
</organism>
<evidence type="ECO:0000256" key="2">
    <source>
        <dbReference type="ARBA" id="ARBA00023134"/>
    </source>
</evidence>
<dbReference type="EMBL" id="BEXD01000932">
    <property type="protein sequence ID" value="GBB91191.1"/>
    <property type="molecule type" value="Genomic_DNA"/>
</dbReference>
<dbReference type="Proteomes" id="UP000247702">
    <property type="component" value="Unassembled WGS sequence"/>
</dbReference>
<dbReference type="PANTHER" id="PTHR22796:SF1">
    <property type="entry name" value="VWFA DOMAIN-CONTAINING PROTEIN"/>
    <property type="match status" value="1"/>
</dbReference>
<comment type="caution">
    <text evidence="6">The sequence shown here is derived from an EMBL/GenBank/DDBJ whole genome shotgun (WGS) entry which is preliminary data.</text>
</comment>
<reference evidence="6 7" key="1">
    <citation type="submission" date="2017-11" db="EMBL/GenBank/DDBJ databases">
        <title>The genome of Rhizophagus clarus HR1 reveals common genetic basis of auxotrophy among arbuscular mycorrhizal fungi.</title>
        <authorList>
            <person name="Kobayashi Y."/>
        </authorList>
    </citation>
    <scope>NUCLEOTIDE SEQUENCE [LARGE SCALE GENOMIC DNA]</scope>
    <source>
        <strain evidence="6 7">HR1</strain>
    </source>
</reference>
<keyword evidence="1" id="KW-0547">Nucleotide-binding</keyword>
<gene>
    <name evidence="6" type="ORF">RclHR1_18370001</name>
</gene>
<evidence type="ECO:0000256" key="3">
    <source>
        <dbReference type="PROSITE-ProRule" id="PRU01052"/>
    </source>
</evidence>
<dbReference type="Gene3D" id="3.40.50.300">
    <property type="entry name" value="P-loop containing nucleotide triphosphate hydrolases"/>
    <property type="match status" value="1"/>
</dbReference>
<dbReference type="PROSITE" id="PS51715">
    <property type="entry name" value="G_GB1_RHD3"/>
    <property type="match status" value="1"/>
</dbReference>
<keyword evidence="2" id="KW-0342">GTP-binding</keyword>
<protein>
    <submittedName>
        <fullName evidence="6">Uncharacterized protein</fullName>
    </submittedName>
</protein>
<keyword evidence="7" id="KW-1185">Reference proteome</keyword>
<evidence type="ECO:0000313" key="7">
    <source>
        <dbReference type="Proteomes" id="UP000247702"/>
    </source>
</evidence>
<dbReference type="SUPFAM" id="SSF52540">
    <property type="entry name" value="P-loop containing nucleoside triphosphate hydrolases"/>
    <property type="match status" value="1"/>
</dbReference>
<proteinExistence type="inferred from homology"/>
<dbReference type="AlphaFoldDB" id="A0A2Z6R2K1"/>
<name>A0A2Z6R2K1_9GLOM</name>
<dbReference type="InterPro" id="IPR027417">
    <property type="entry name" value="P-loop_NTPase"/>
</dbReference>
<dbReference type="InterPro" id="IPR030383">
    <property type="entry name" value="G_VLIG_dom"/>
</dbReference>
<evidence type="ECO:0000256" key="1">
    <source>
        <dbReference type="ARBA" id="ARBA00022741"/>
    </source>
</evidence>
<dbReference type="GO" id="GO:0005525">
    <property type="term" value="F:GTP binding"/>
    <property type="evidence" value="ECO:0007669"/>
    <property type="project" value="UniProtKB-KW"/>
</dbReference>
<dbReference type="InterPro" id="IPR030386">
    <property type="entry name" value="G_GB1_RHD3_dom"/>
</dbReference>
<sequence length="164" mass="18848">MIILKKYLRELQFSNDNIERAEVKQIIERNDISIHDFWREFIILSELNYSNHSNCEASNSTLKHHETNTVLKQLYNVNQKKLQEAYKTWVLEGEPLQLLDGLSLRSLPTNFLSNVLSSLMTNVERRLIVISVIGLESSGKSTLLNYLFHCGFATSASRCTKGDI</sequence>
<feature type="domain" description="GB1/RHD3-type G" evidence="4">
    <location>
        <begin position="124"/>
        <end position="164"/>
    </location>
</feature>
<evidence type="ECO:0000259" key="5">
    <source>
        <dbReference type="PROSITE" id="PS51717"/>
    </source>
</evidence>
<evidence type="ECO:0000313" key="6">
    <source>
        <dbReference type="EMBL" id="GBB91191.1"/>
    </source>
</evidence>
<dbReference type="PANTHER" id="PTHR22796">
    <property type="entry name" value="URG4-RELATED"/>
    <property type="match status" value="1"/>
</dbReference>
<comment type="similarity">
    <text evidence="3">Belongs to the TRAFAC class dynamin-like GTPase superfamily. GB1/RHD3 GTPase family.</text>
</comment>
<accession>A0A2Z6R2K1</accession>